<name>A0A7S8IFW7_9CHLR</name>
<dbReference type="RefSeq" id="WP_195171988.1">
    <property type="nucleotide sequence ID" value="NZ_CP062983.1"/>
</dbReference>
<dbReference type="KEGG" id="pmet:G4Y79_05975"/>
<evidence type="ECO:0000313" key="1">
    <source>
        <dbReference type="EMBL" id="QPC83924.1"/>
    </source>
</evidence>
<organism evidence="1 2">
    <name type="scientific">Phototrophicus methaneseepsis</name>
    <dbReference type="NCBI Taxonomy" id="2710758"/>
    <lineage>
        <taxon>Bacteria</taxon>
        <taxon>Bacillati</taxon>
        <taxon>Chloroflexota</taxon>
        <taxon>Candidatus Thermofontia</taxon>
        <taxon>Phototrophicales</taxon>
        <taxon>Phototrophicaceae</taxon>
        <taxon>Phototrophicus</taxon>
    </lineage>
</organism>
<reference evidence="1 2" key="1">
    <citation type="submission" date="2020-02" db="EMBL/GenBank/DDBJ databases">
        <authorList>
            <person name="Zheng R.K."/>
            <person name="Sun C.M."/>
        </authorList>
    </citation>
    <scope>NUCLEOTIDE SEQUENCE [LARGE SCALE GENOMIC DNA]</scope>
    <source>
        <strain evidence="2">rifampicinis</strain>
    </source>
</reference>
<evidence type="ECO:0000313" key="2">
    <source>
        <dbReference type="Proteomes" id="UP000594468"/>
    </source>
</evidence>
<dbReference type="Proteomes" id="UP000594468">
    <property type="component" value="Chromosome"/>
</dbReference>
<accession>A0A7S8IFW7</accession>
<proteinExistence type="predicted"/>
<dbReference type="EMBL" id="CP062983">
    <property type="protein sequence ID" value="QPC83924.1"/>
    <property type="molecule type" value="Genomic_DNA"/>
</dbReference>
<dbReference type="AlphaFoldDB" id="A0A7S8IFW7"/>
<gene>
    <name evidence="1" type="ORF">G4Y79_05975</name>
</gene>
<protein>
    <submittedName>
        <fullName evidence="1">Uncharacterized protein</fullName>
    </submittedName>
</protein>
<sequence>MLSYVIHAETTTYLDRPVKFIYKAELLTQEEVQEKQTDDRSAYFKPLSWDKAHGLTHVEVTNDWTGETKSVSVETLETHFAEHNPGEMYLQYTFSVEVNRGDDPTLTLEEVRAEQDQRGLLRERHTDMPSHWKLSDE</sequence>
<keyword evidence="2" id="KW-1185">Reference proteome</keyword>